<feature type="transmembrane region" description="Helical" evidence="7">
    <location>
        <begin position="363"/>
        <end position="383"/>
    </location>
</feature>
<evidence type="ECO:0000313" key="11">
    <source>
        <dbReference type="Proteomes" id="UP000318080"/>
    </source>
</evidence>
<name>A0A540R4V8_9CORY</name>
<keyword evidence="7" id="KW-0812">Transmembrane</keyword>
<dbReference type="GO" id="GO:0004252">
    <property type="term" value="F:serine-type endopeptidase activity"/>
    <property type="evidence" value="ECO:0007669"/>
    <property type="project" value="UniProtKB-UniRule"/>
</dbReference>
<evidence type="ECO:0000256" key="1">
    <source>
        <dbReference type="ARBA" id="ARBA00011073"/>
    </source>
</evidence>
<feature type="active site" description="Charge relay system" evidence="5">
    <location>
        <position position="100"/>
    </location>
</feature>
<feature type="chain" id="PRO_5022133216" evidence="8">
    <location>
        <begin position="23"/>
        <end position="400"/>
    </location>
</feature>
<evidence type="ECO:0000256" key="4">
    <source>
        <dbReference type="ARBA" id="ARBA00022825"/>
    </source>
</evidence>
<feature type="signal peptide" evidence="8">
    <location>
        <begin position="1"/>
        <end position="22"/>
    </location>
</feature>
<reference evidence="10 11" key="1">
    <citation type="submission" date="2019-06" db="EMBL/GenBank/DDBJ databases">
        <title>Draft genome of C. phoceense Strain 272.</title>
        <authorList>
            <person name="Pacheco L.G.C."/>
            <person name="Barberis C.M."/>
            <person name="Almuzara M.N."/>
            <person name="Traglia G.M."/>
            <person name="Santos C.S."/>
            <person name="Rocha D.J.P.G."/>
            <person name="Aguiar E.R.G.R."/>
            <person name="Vay C.A."/>
        </authorList>
    </citation>
    <scope>NUCLEOTIDE SEQUENCE [LARGE SCALE GENOMIC DNA]</scope>
    <source>
        <strain evidence="10 11">272</strain>
    </source>
</reference>
<dbReference type="Gene3D" id="3.40.50.200">
    <property type="entry name" value="Peptidase S8/S53 domain"/>
    <property type="match status" value="1"/>
</dbReference>
<dbReference type="InterPro" id="IPR023827">
    <property type="entry name" value="Peptidase_S8_Asp-AS"/>
</dbReference>
<feature type="active site" description="Charge relay system" evidence="5">
    <location>
        <position position="67"/>
    </location>
</feature>
<dbReference type="InterPro" id="IPR036852">
    <property type="entry name" value="Peptidase_S8/S53_dom_sf"/>
</dbReference>
<dbReference type="PROSITE" id="PS00137">
    <property type="entry name" value="SUBTILASE_HIS"/>
    <property type="match status" value="1"/>
</dbReference>
<evidence type="ECO:0000256" key="6">
    <source>
        <dbReference type="RuleBase" id="RU003355"/>
    </source>
</evidence>
<evidence type="ECO:0000313" key="10">
    <source>
        <dbReference type="EMBL" id="TQE42762.1"/>
    </source>
</evidence>
<accession>A0A540R4V8</accession>
<keyword evidence="7" id="KW-1133">Transmembrane helix</keyword>
<dbReference type="InterPro" id="IPR023828">
    <property type="entry name" value="Peptidase_S8_Ser-AS"/>
</dbReference>
<keyword evidence="8" id="KW-0732">Signal</keyword>
<evidence type="ECO:0000256" key="3">
    <source>
        <dbReference type="ARBA" id="ARBA00022801"/>
    </source>
</evidence>
<comment type="caution">
    <text evidence="10">The sequence shown here is derived from an EMBL/GenBank/DDBJ whole genome shotgun (WGS) entry which is preliminary data.</text>
</comment>
<evidence type="ECO:0000256" key="7">
    <source>
        <dbReference type="SAM" id="Phobius"/>
    </source>
</evidence>
<dbReference type="PANTHER" id="PTHR43806">
    <property type="entry name" value="PEPTIDASE S8"/>
    <property type="match status" value="1"/>
</dbReference>
<evidence type="ECO:0000256" key="8">
    <source>
        <dbReference type="SAM" id="SignalP"/>
    </source>
</evidence>
<keyword evidence="4 5" id="KW-0720">Serine protease</keyword>
<dbReference type="InterPro" id="IPR050131">
    <property type="entry name" value="Peptidase_S8_subtilisin-like"/>
</dbReference>
<gene>
    <name evidence="10" type="ORF">EJK80_10735</name>
</gene>
<feature type="active site" description="Charge relay system" evidence="5">
    <location>
        <position position="287"/>
    </location>
</feature>
<dbReference type="AlphaFoldDB" id="A0A540R4V8"/>
<evidence type="ECO:0000256" key="2">
    <source>
        <dbReference type="ARBA" id="ARBA00022670"/>
    </source>
</evidence>
<keyword evidence="7" id="KW-0472">Membrane</keyword>
<dbReference type="SUPFAM" id="SSF52743">
    <property type="entry name" value="Subtilisin-like"/>
    <property type="match status" value="1"/>
</dbReference>
<dbReference type="Proteomes" id="UP000318080">
    <property type="component" value="Unassembled WGS sequence"/>
</dbReference>
<evidence type="ECO:0000259" key="9">
    <source>
        <dbReference type="Pfam" id="PF00082"/>
    </source>
</evidence>
<dbReference type="RefSeq" id="WP_082723183.1">
    <property type="nucleotide sequence ID" value="NZ_JADPQA010000001.1"/>
</dbReference>
<dbReference type="EMBL" id="VHIR01000018">
    <property type="protein sequence ID" value="TQE42762.1"/>
    <property type="molecule type" value="Genomic_DNA"/>
</dbReference>
<dbReference type="InterPro" id="IPR015500">
    <property type="entry name" value="Peptidase_S8_subtilisin-rel"/>
</dbReference>
<feature type="domain" description="Peptidase S8/S53" evidence="9">
    <location>
        <begin position="58"/>
        <end position="320"/>
    </location>
</feature>
<evidence type="ECO:0000256" key="5">
    <source>
        <dbReference type="PROSITE-ProRule" id="PRU01240"/>
    </source>
</evidence>
<keyword evidence="2 5" id="KW-0645">Protease</keyword>
<dbReference type="PROSITE" id="PS51892">
    <property type="entry name" value="SUBTILASE"/>
    <property type="match status" value="1"/>
</dbReference>
<sequence>MRRLVLVAGIAAACALVPPALAQEPATACMVPVPGEGSPAPTAQQADYRARLHALATGRGVRVAVIDTGVARHDQLARLESGPDLVAPDSPDPHLDCDMHGTVVAGVIAARDTGIAPSATILSIRQSSAHYRSDARDAEARGAGDLESLARAITAAVDADADVINVSVVSCVAPAIAAKLNTRPLDDALRLAEDSGALIVAAAGNTGGSGSGCSPGDVVYPAHGPTVLSVAAVEEPRDHADYSLPGRLAAPGTVPLGLSPTGGWARGDAASPLALAADEVQPLTGTSFAAPVIAGTAALLRERFPDATPAQLRERLHATAHPGSGFVDPLAAVSATTFSQSRVVRPAFVAHPAQRDAEPARRLAWLAGSLAFLALAIACAAALRPRRIREEDCFNARHVT</sequence>
<organism evidence="10 11">
    <name type="scientific">Corynebacterium phoceense</name>
    <dbReference type="NCBI Taxonomy" id="1686286"/>
    <lineage>
        <taxon>Bacteria</taxon>
        <taxon>Bacillati</taxon>
        <taxon>Actinomycetota</taxon>
        <taxon>Actinomycetes</taxon>
        <taxon>Mycobacteriales</taxon>
        <taxon>Corynebacteriaceae</taxon>
        <taxon>Corynebacterium</taxon>
    </lineage>
</organism>
<comment type="similarity">
    <text evidence="1 5 6">Belongs to the peptidase S8 family.</text>
</comment>
<dbReference type="InterPro" id="IPR022398">
    <property type="entry name" value="Peptidase_S8_His-AS"/>
</dbReference>
<dbReference type="PROSITE" id="PS00136">
    <property type="entry name" value="SUBTILASE_ASP"/>
    <property type="match status" value="1"/>
</dbReference>
<dbReference type="GO" id="GO:0006508">
    <property type="term" value="P:proteolysis"/>
    <property type="evidence" value="ECO:0007669"/>
    <property type="project" value="UniProtKB-KW"/>
</dbReference>
<protein>
    <submittedName>
        <fullName evidence="10">Peptidase S8</fullName>
    </submittedName>
</protein>
<dbReference type="Pfam" id="PF00082">
    <property type="entry name" value="Peptidase_S8"/>
    <property type="match status" value="1"/>
</dbReference>
<proteinExistence type="inferred from homology"/>
<dbReference type="PROSITE" id="PS00138">
    <property type="entry name" value="SUBTILASE_SER"/>
    <property type="match status" value="1"/>
</dbReference>
<keyword evidence="3 5" id="KW-0378">Hydrolase</keyword>
<dbReference type="PRINTS" id="PR00723">
    <property type="entry name" value="SUBTILISIN"/>
</dbReference>
<dbReference type="InterPro" id="IPR000209">
    <property type="entry name" value="Peptidase_S8/S53_dom"/>
</dbReference>
<dbReference type="PANTHER" id="PTHR43806:SF11">
    <property type="entry name" value="CEREVISIN-RELATED"/>
    <property type="match status" value="1"/>
</dbReference>
<keyword evidence="11" id="KW-1185">Reference proteome</keyword>